<comment type="caution">
    <text evidence="2">The sequence shown here is derived from an EMBL/GenBank/DDBJ whole genome shotgun (WGS) entry which is preliminary data.</text>
</comment>
<dbReference type="InterPro" id="IPR011042">
    <property type="entry name" value="6-blade_b-propeller_TolB-like"/>
</dbReference>
<evidence type="ECO:0000256" key="1">
    <source>
        <dbReference type="SAM" id="Phobius"/>
    </source>
</evidence>
<sequence length="402" mass="43416">TFAASLHDISHPISFLSVSAEILFEDGYALTTVLDGNKLRINPHSVLPVYGSSSVIILDSSGNAFYTLSISNSQENSVRRFAGWGIAGYLDGDSGSPMFSNPKGFAIDFKGNVYFADKGNHAIRKISKSGVTTIAGGYSKEPGRTDGPGRNASFSDDLELAFIPERCALMISDHGNKLIRQINLKAEDCARGSQSVLEMASAWALGLGAACLLGLIVGFVIRPYLVPLGGYSHLRPSETWRRCLINLGRRIPMLCFEIKSAIVSSTCYSLSRRLITLSLSHVVLMCRLNIVKSKTVSEKPVSLLDCDDLCSSEITKTQILDDHLKDLASLDGSLIALNTTCEILEQADAAKERTDVVSDSHGKLEKMIKANILGFAVQNASPSLVGSLESSSSLVKRRVAMY</sequence>
<dbReference type="Gene3D" id="2.120.10.30">
    <property type="entry name" value="TolB, C-terminal domain"/>
    <property type="match status" value="1"/>
</dbReference>
<evidence type="ECO:0000313" key="2">
    <source>
        <dbReference type="EMBL" id="KAK3041767.1"/>
    </source>
</evidence>
<name>A0AA88X872_9ASTE</name>
<gene>
    <name evidence="2" type="ORF">RJ639_000283</name>
</gene>
<keyword evidence="1" id="KW-0472">Membrane</keyword>
<keyword evidence="3" id="KW-1185">Reference proteome</keyword>
<organism evidence="2 3">
    <name type="scientific">Escallonia herrerae</name>
    <dbReference type="NCBI Taxonomy" id="1293975"/>
    <lineage>
        <taxon>Eukaryota</taxon>
        <taxon>Viridiplantae</taxon>
        <taxon>Streptophyta</taxon>
        <taxon>Embryophyta</taxon>
        <taxon>Tracheophyta</taxon>
        <taxon>Spermatophyta</taxon>
        <taxon>Magnoliopsida</taxon>
        <taxon>eudicotyledons</taxon>
        <taxon>Gunneridae</taxon>
        <taxon>Pentapetalae</taxon>
        <taxon>asterids</taxon>
        <taxon>campanulids</taxon>
        <taxon>Escalloniales</taxon>
        <taxon>Escalloniaceae</taxon>
        <taxon>Escallonia</taxon>
    </lineage>
</organism>
<proteinExistence type="predicted"/>
<reference evidence="2" key="1">
    <citation type="submission" date="2022-12" db="EMBL/GenBank/DDBJ databases">
        <title>Draft genome assemblies for two species of Escallonia (Escalloniales).</title>
        <authorList>
            <person name="Chanderbali A."/>
            <person name="Dervinis C."/>
            <person name="Anghel I."/>
            <person name="Soltis D."/>
            <person name="Soltis P."/>
            <person name="Zapata F."/>
        </authorList>
    </citation>
    <scope>NUCLEOTIDE SEQUENCE</scope>
    <source>
        <strain evidence="2">UCBG64.0493</strain>
        <tissue evidence="2">Leaf</tissue>
    </source>
</reference>
<dbReference type="AlphaFoldDB" id="A0AA88X872"/>
<evidence type="ECO:0000313" key="3">
    <source>
        <dbReference type="Proteomes" id="UP001188597"/>
    </source>
</evidence>
<keyword evidence="1" id="KW-0812">Transmembrane</keyword>
<feature type="non-terminal residue" evidence="2">
    <location>
        <position position="1"/>
    </location>
</feature>
<dbReference type="PANTHER" id="PTHR13833">
    <property type="match status" value="1"/>
</dbReference>
<feature type="transmembrane region" description="Helical" evidence="1">
    <location>
        <begin position="203"/>
        <end position="225"/>
    </location>
</feature>
<dbReference type="SUPFAM" id="SSF101898">
    <property type="entry name" value="NHL repeat"/>
    <property type="match status" value="1"/>
</dbReference>
<dbReference type="Proteomes" id="UP001188597">
    <property type="component" value="Unassembled WGS sequence"/>
</dbReference>
<evidence type="ECO:0008006" key="4">
    <source>
        <dbReference type="Google" id="ProtNLM"/>
    </source>
</evidence>
<dbReference type="PANTHER" id="PTHR13833:SF71">
    <property type="entry name" value="NHL DOMAIN-CONTAINING PROTEIN"/>
    <property type="match status" value="1"/>
</dbReference>
<keyword evidence="1" id="KW-1133">Transmembrane helix</keyword>
<protein>
    <recommendedName>
        <fullName evidence="4">NHL repeat-containing protein</fullName>
    </recommendedName>
</protein>
<dbReference type="EMBL" id="JAVXUP010000028">
    <property type="protein sequence ID" value="KAK3041767.1"/>
    <property type="molecule type" value="Genomic_DNA"/>
</dbReference>
<accession>A0AA88X872</accession>